<dbReference type="AlphaFoldDB" id="A0ABC8QGL0"/>
<dbReference type="EMBL" id="CATZAT010000009">
    <property type="protein sequence ID" value="CAJ0800124.1"/>
    <property type="molecule type" value="Genomic_DNA"/>
</dbReference>
<gene>
    <name evidence="1" type="ORF">LMG18096_03793</name>
</gene>
<proteinExistence type="predicted"/>
<accession>A0ABC8QGL0</accession>
<organism evidence="1 2">
    <name type="scientific">Ralstonia holmesii</name>
    <dbReference type="NCBI Taxonomy" id="3058602"/>
    <lineage>
        <taxon>Bacteria</taxon>
        <taxon>Pseudomonadati</taxon>
        <taxon>Pseudomonadota</taxon>
        <taxon>Betaproteobacteria</taxon>
        <taxon>Burkholderiales</taxon>
        <taxon>Burkholderiaceae</taxon>
        <taxon>Ralstonia</taxon>
    </lineage>
</organism>
<name>A0ABC8QGL0_9RALS</name>
<keyword evidence="2" id="KW-1185">Reference proteome</keyword>
<comment type="caution">
    <text evidence="1">The sequence shown here is derived from an EMBL/GenBank/DDBJ whole genome shotgun (WGS) entry which is preliminary data.</text>
</comment>
<dbReference type="Proteomes" id="UP001189663">
    <property type="component" value="Unassembled WGS sequence"/>
</dbReference>
<evidence type="ECO:0000313" key="1">
    <source>
        <dbReference type="EMBL" id="CAJ0800124.1"/>
    </source>
</evidence>
<evidence type="ECO:0000313" key="2">
    <source>
        <dbReference type="Proteomes" id="UP001189663"/>
    </source>
</evidence>
<reference evidence="1 2" key="1">
    <citation type="submission" date="2023-07" db="EMBL/GenBank/DDBJ databases">
        <authorList>
            <person name="Peeters C."/>
        </authorList>
    </citation>
    <scope>NUCLEOTIDE SEQUENCE [LARGE SCALE GENOMIC DNA]</scope>
    <source>
        <strain evidence="1 2">LMG 18096</strain>
    </source>
</reference>
<protein>
    <submittedName>
        <fullName evidence="1">Uncharacterized protein</fullName>
    </submittedName>
</protein>
<sequence length="40" mass="4823">MGAPRFQQRLYTPPYFPLPPFPYQVRQVLDTIDRLKEQKS</sequence>